<gene>
    <name evidence="1" type="ORF">J2S62_002225</name>
</gene>
<evidence type="ECO:0000313" key="2">
    <source>
        <dbReference type="Proteomes" id="UP001183794"/>
    </source>
</evidence>
<comment type="caution">
    <text evidence="1">The sequence shown here is derived from an EMBL/GenBank/DDBJ whole genome shotgun (WGS) entry which is preliminary data.</text>
</comment>
<dbReference type="Proteomes" id="UP001183794">
    <property type="component" value="Unassembled WGS sequence"/>
</dbReference>
<keyword evidence="2" id="KW-1185">Reference proteome</keyword>
<dbReference type="EMBL" id="JAVDYJ010000001">
    <property type="protein sequence ID" value="MDR7347968.1"/>
    <property type="molecule type" value="Genomic_DNA"/>
</dbReference>
<organism evidence="1 2">
    <name type="scientific">Enteractinococcus fodinae</name>
    <dbReference type="NCBI Taxonomy" id="684663"/>
    <lineage>
        <taxon>Bacteria</taxon>
        <taxon>Bacillati</taxon>
        <taxon>Actinomycetota</taxon>
        <taxon>Actinomycetes</taxon>
        <taxon>Micrococcales</taxon>
        <taxon>Micrococcaceae</taxon>
    </lineage>
</organism>
<sequence>MHDRPIEFDIDLTRRWSGVVASSEQLAAELIDLVLGD</sequence>
<reference evidence="1 2" key="1">
    <citation type="submission" date="2023-07" db="EMBL/GenBank/DDBJ databases">
        <title>Sequencing the genomes of 1000 actinobacteria strains.</title>
        <authorList>
            <person name="Klenk H.-P."/>
        </authorList>
    </citation>
    <scope>NUCLEOTIDE SEQUENCE [LARGE SCALE GENOMIC DNA]</scope>
    <source>
        <strain evidence="1 2">DSM 22966</strain>
    </source>
</reference>
<protein>
    <submittedName>
        <fullName evidence="1">Uncharacterized protein</fullName>
    </submittedName>
</protein>
<evidence type="ECO:0000313" key="1">
    <source>
        <dbReference type="EMBL" id="MDR7347968.1"/>
    </source>
</evidence>
<name>A0ABU2B300_9MICC</name>
<proteinExistence type="predicted"/>
<accession>A0ABU2B300</accession>